<evidence type="ECO:0000313" key="4">
    <source>
        <dbReference type="EMBL" id="OGG39659.1"/>
    </source>
</evidence>
<dbReference type="InterPro" id="IPR001347">
    <property type="entry name" value="SIS_dom"/>
</dbReference>
<dbReference type="AlphaFoldDB" id="A0A1F6BRT1"/>
<dbReference type="InterPro" id="IPR046348">
    <property type="entry name" value="SIS_dom_sf"/>
</dbReference>
<evidence type="ECO:0000313" key="5">
    <source>
        <dbReference type="Proteomes" id="UP000176996"/>
    </source>
</evidence>
<dbReference type="Proteomes" id="UP000176996">
    <property type="component" value="Unassembled WGS sequence"/>
</dbReference>
<sequence length="317" mass="35642">MRKAIEGFAGQFRYEPVIEQKKNLKKATSFLLAGMGGSHLASEIIQAWNPLSRIKTWSDYGLPEVEKTCLVILSSYSGNTEETISAYKEAVKRKLNKAVISTGGKLIELAKKDGTPYIKLPATGIQPRSALGFSVRAVLCLMGEEKGLRELRALGKTLNPKNDEDEGRRLAGETKGCVPVIYASRKNSGIAYNWKIKLNETGKIPAFCNVLPELNHNEMTGFDRKPSSKKLSENFFFLLLKDKKDNQKIQKRMEILERLYKERGLKVKQIPLRGKSVFEKIFSSLLLADWIALYTAEGYGLEAEEVPMVEEFKKLMA</sequence>
<organism evidence="4 5">
    <name type="scientific">Candidatus Jorgensenbacteria bacterium RIFCSPLOWO2_01_FULL_45_25b</name>
    <dbReference type="NCBI Taxonomy" id="1798471"/>
    <lineage>
        <taxon>Bacteria</taxon>
        <taxon>Candidatus Joergenseniibacteriota</taxon>
    </lineage>
</organism>
<protein>
    <recommendedName>
        <fullName evidence="3">SIS domain-containing protein</fullName>
    </recommendedName>
</protein>
<gene>
    <name evidence="4" type="ORF">A3A21_00475</name>
</gene>
<reference evidence="4 5" key="1">
    <citation type="journal article" date="2016" name="Nat. Commun.">
        <title>Thousands of microbial genomes shed light on interconnected biogeochemical processes in an aquifer system.</title>
        <authorList>
            <person name="Anantharaman K."/>
            <person name="Brown C.T."/>
            <person name="Hug L.A."/>
            <person name="Sharon I."/>
            <person name="Castelle C.J."/>
            <person name="Probst A.J."/>
            <person name="Thomas B.C."/>
            <person name="Singh A."/>
            <person name="Wilkins M.J."/>
            <person name="Karaoz U."/>
            <person name="Brodie E.L."/>
            <person name="Williams K.H."/>
            <person name="Hubbard S.S."/>
            <person name="Banfield J.F."/>
        </authorList>
    </citation>
    <scope>NUCLEOTIDE SEQUENCE [LARGE SCALE GENOMIC DNA]</scope>
</reference>
<feature type="domain" description="SIS" evidence="3">
    <location>
        <begin position="20"/>
        <end position="153"/>
    </location>
</feature>
<dbReference type="STRING" id="1798471.A3A21_00475"/>
<dbReference type="GO" id="GO:0097367">
    <property type="term" value="F:carbohydrate derivative binding"/>
    <property type="evidence" value="ECO:0007669"/>
    <property type="project" value="InterPro"/>
</dbReference>
<dbReference type="Pfam" id="PF10432">
    <property type="entry name" value="bact-PGI_C"/>
    <property type="match status" value="1"/>
</dbReference>
<comment type="similarity">
    <text evidence="1">Belongs to the PGI/PMI family.</text>
</comment>
<accession>A0A1F6BRT1</accession>
<name>A0A1F6BRT1_9BACT</name>
<dbReference type="CDD" id="cd05637">
    <property type="entry name" value="SIS_PGI_PMI_2"/>
    <property type="match status" value="1"/>
</dbReference>
<evidence type="ECO:0000256" key="1">
    <source>
        <dbReference type="ARBA" id="ARBA00010523"/>
    </source>
</evidence>
<dbReference type="GO" id="GO:0004476">
    <property type="term" value="F:mannose-6-phosphate isomerase activity"/>
    <property type="evidence" value="ECO:0007669"/>
    <property type="project" value="InterPro"/>
</dbReference>
<dbReference type="InterPro" id="IPR019490">
    <property type="entry name" value="Glu6P/Mann6P_isomerase_C"/>
</dbReference>
<dbReference type="SUPFAM" id="SSF53697">
    <property type="entry name" value="SIS domain"/>
    <property type="match status" value="1"/>
</dbReference>
<proteinExistence type="inferred from homology"/>
<evidence type="ECO:0000256" key="2">
    <source>
        <dbReference type="ARBA" id="ARBA00023235"/>
    </source>
</evidence>
<dbReference type="EMBL" id="MFKK01000038">
    <property type="protein sequence ID" value="OGG39659.1"/>
    <property type="molecule type" value="Genomic_DNA"/>
</dbReference>
<evidence type="ECO:0000259" key="3">
    <source>
        <dbReference type="PROSITE" id="PS51464"/>
    </source>
</evidence>
<dbReference type="PROSITE" id="PS51464">
    <property type="entry name" value="SIS"/>
    <property type="match status" value="1"/>
</dbReference>
<dbReference type="GO" id="GO:1901135">
    <property type="term" value="P:carbohydrate derivative metabolic process"/>
    <property type="evidence" value="ECO:0007669"/>
    <property type="project" value="InterPro"/>
</dbReference>
<comment type="caution">
    <text evidence="4">The sequence shown here is derived from an EMBL/GenBank/DDBJ whole genome shotgun (WGS) entry which is preliminary data.</text>
</comment>
<keyword evidence="2" id="KW-0413">Isomerase</keyword>
<dbReference type="Gene3D" id="3.40.50.10490">
    <property type="entry name" value="Glucose-6-phosphate isomerase like protein, domain 1"/>
    <property type="match status" value="2"/>
</dbReference>
<dbReference type="GO" id="GO:0005975">
    <property type="term" value="P:carbohydrate metabolic process"/>
    <property type="evidence" value="ECO:0007669"/>
    <property type="project" value="InterPro"/>
</dbReference>
<dbReference type="GO" id="GO:0004347">
    <property type="term" value="F:glucose-6-phosphate isomerase activity"/>
    <property type="evidence" value="ECO:0007669"/>
    <property type="project" value="InterPro"/>
</dbReference>